<dbReference type="AlphaFoldDB" id="A0A6J1MP07"/>
<feature type="domain" description="EF-hand" evidence="2">
    <location>
        <begin position="99"/>
        <end position="134"/>
    </location>
</feature>
<dbReference type="SMART" id="SM00054">
    <property type="entry name" value="EFh"/>
    <property type="match status" value="3"/>
</dbReference>
<keyword evidence="3" id="KW-1185">Reference proteome</keyword>
<dbReference type="Gene3D" id="1.10.238.10">
    <property type="entry name" value="EF-hand"/>
    <property type="match status" value="1"/>
</dbReference>
<dbReference type="SUPFAM" id="SSF47473">
    <property type="entry name" value="EF-hand"/>
    <property type="match status" value="1"/>
</dbReference>
<dbReference type="KEGG" id="bany:112044589"/>
<dbReference type="GO" id="GO:0005509">
    <property type="term" value="F:calcium ion binding"/>
    <property type="evidence" value="ECO:0007669"/>
    <property type="project" value="InterPro"/>
</dbReference>
<gene>
    <name evidence="4" type="primary">LOC112044589</name>
</gene>
<accession>A0A6J1MP07</accession>
<organism evidence="3 4">
    <name type="scientific">Bicyclus anynana</name>
    <name type="common">Squinting bush brown butterfly</name>
    <dbReference type="NCBI Taxonomy" id="110368"/>
    <lineage>
        <taxon>Eukaryota</taxon>
        <taxon>Metazoa</taxon>
        <taxon>Ecdysozoa</taxon>
        <taxon>Arthropoda</taxon>
        <taxon>Hexapoda</taxon>
        <taxon>Insecta</taxon>
        <taxon>Pterygota</taxon>
        <taxon>Neoptera</taxon>
        <taxon>Endopterygota</taxon>
        <taxon>Lepidoptera</taxon>
        <taxon>Glossata</taxon>
        <taxon>Ditrysia</taxon>
        <taxon>Papilionoidea</taxon>
        <taxon>Nymphalidae</taxon>
        <taxon>Satyrinae</taxon>
        <taxon>Satyrini</taxon>
        <taxon>Mycalesina</taxon>
        <taxon>Bicyclus</taxon>
    </lineage>
</organism>
<dbReference type="Pfam" id="PF13202">
    <property type="entry name" value="EF-hand_5"/>
    <property type="match status" value="2"/>
</dbReference>
<evidence type="ECO:0000313" key="3">
    <source>
        <dbReference type="Proteomes" id="UP001652582"/>
    </source>
</evidence>
<dbReference type="PROSITE" id="PS00018">
    <property type="entry name" value="EF_HAND_1"/>
    <property type="match status" value="2"/>
</dbReference>
<dbReference type="GeneID" id="112044589"/>
<dbReference type="OrthoDB" id="9974725at2759"/>
<evidence type="ECO:0000256" key="1">
    <source>
        <dbReference type="ARBA" id="ARBA00022837"/>
    </source>
</evidence>
<evidence type="ECO:0000259" key="2">
    <source>
        <dbReference type="PROSITE" id="PS50222"/>
    </source>
</evidence>
<evidence type="ECO:0000313" key="4">
    <source>
        <dbReference type="RefSeq" id="XP_023936234.2"/>
    </source>
</evidence>
<dbReference type="InterPro" id="IPR002048">
    <property type="entry name" value="EF_hand_dom"/>
</dbReference>
<sequence>MISEFRRMKYLYLFHAFFDTNSSGTIDKGDFEVAIKNIAKLRGWKPDDDKYKETEKALMNIWDSLEKTADANKDGQISIEEWFAMWEEFAKNPSEPFEWQTLYCKFIFDLEDAGSDGIIDSEEFSTVHECFGLLKEDSEAAFAFMTRGKKSITWEEFQDLWKQYFVSESPMDPGNFIFGSATY</sequence>
<name>A0A6J1MP07_BICAN</name>
<dbReference type="InterPro" id="IPR018247">
    <property type="entry name" value="EF_Hand_1_Ca_BS"/>
</dbReference>
<keyword evidence="1" id="KW-0106">Calcium</keyword>
<reference evidence="4" key="1">
    <citation type="submission" date="2025-08" db="UniProtKB">
        <authorList>
            <consortium name="RefSeq"/>
        </authorList>
    </citation>
    <scope>IDENTIFICATION</scope>
</reference>
<dbReference type="RefSeq" id="XP_023936234.2">
    <property type="nucleotide sequence ID" value="XM_024080466.2"/>
</dbReference>
<dbReference type="Proteomes" id="UP001652582">
    <property type="component" value="Chromosome 19"/>
</dbReference>
<protein>
    <submittedName>
        <fullName evidence="4">Calexcitin-2-like</fullName>
    </submittedName>
</protein>
<dbReference type="PROSITE" id="PS50222">
    <property type="entry name" value="EF_HAND_2"/>
    <property type="match status" value="3"/>
</dbReference>
<feature type="domain" description="EF-hand" evidence="2">
    <location>
        <begin position="6"/>
        <end position="41"/>
    </location>
</feature>
<dbReference type="InterPro" id="IPR011992">
    <property type="entry name" value="EF-hand-dom_pair"/>
</dbReference>
<proteinExistence type="predicted"/>
<feature type="domain" description="EF-hand" evidence="2">
    <location>
        <begin position="57"/>
        <end position="92"/>
    </location>
</feature>